<reference evidence="1" key="1">
    <citation type="journal article" date="2016" name="Nature">
        <title>Redefining the invertebrate RNA virosphere.</title>
        <authorList>
            <person name="Shi M."/>
            <person name="Lin X.D."/>
            <person name="Tian J.H."/>
            <person name="Chen L.J."/>
            <person name="Chen X."/>
            <person name="Li C.X."/>
            <person name="Qin X.C."/>
            <person name="Li J."/>
            <person name="Cao J.P."/>
            <person name="Eden J.S."/>
            <person name="Buchmann J."/>
            <person name="Wang W."/>
            <person name="Xu J."/>
            <person name="Holmes E.C."/>
            <person name="Zhang Y.Z."/>
        </authorList>
    </citation>
    <scope>NUCLEOTIDE SEQUENCE</scope>
    <source>
        <strain evidence="1">WZSLuoI79939</strain>
    </source>
</reference>
<dbReference type="SUPFAM" id="SSF55405">
    <property type="entry name" value="RNA bacteriophage capsid protein"/>
    <property type="match status" value="1"/>
</dbReference>
<dbReference type="Pfam" id="PF01819">
    <property type="entry name" value="Levi_coat"/>
    <property type="match status" value="1"/>
</dbReference>
<proteinExistence type="predicted"/>
<evidence type="ECO:0008006" key="2">
    <source>
        <dbReference type="Google" id="ProtNLM"/>
    </source>
</evidence>
<dbReference type="InterPro" id="IPR015954">
    <property type="entry name" value="Phage_RNA-type_capsid"/>
</dbReference>
<sequence>MPQLNAVTITTPSTSTEYAFNPRGINPQTGVAQLSCSQGSGSDLGSIDLTLFLNPSTRNRQTFKPRLKLARPTTVVETGSHGSTVETLARNALADMEFTFTTTSTKAERVEQLESIVELLKDPMIVDMVTNLNSVY</sequence>
<dbReference type="InterPro" id="IPR002703">
    <property type="entry name" value="Levivir_coat"/>
</dbReference>
<dbReference type="Gene3D" id="3.30.380.10">
    <property type="entry name" value="MS2 Viral Coat Protein"/>
    <property type="match status" value="1"/>
</dbReference>
<protein>
    <recommendedName>
        <fullName evidence="2">Capsid protein</fullName>
    </recommendedName>
</protein>
<dbReference type="EMBL" id="KX883622">
    <property type="protein sequence ID" value="APG77297.1"/>
    <property type="molecule type" value="Genomic_RNA"/>
</dbReference>
<evidence type="ECO:0000313" key="1">
    <source>
        <dbReference type="EMBL" id="APG77297.1"/>
    </source>
</evidence>
<dbReference type="GO" id="GO:0019028">
    <property type="term" value="C:viral capsid"/>
    <property type="evidence" value="ECO:0007669"/>
    <property type="project" value="InterPro"/>
</dbReference>
<name>A0A1L3KIN1_9VIRU</name>
<accession>A0A1L3KIN1</accession>
<dbReference type="GO" id="GO:0005198">
    <property type="term" value="F:structural molecule activity"/>
    <property type="evidence" value="ECO:0007669"/>
    <property type="project" value="InterPro"/>
</dbReference>
<organism evidence="1">
    <name type="scientific">Wenzhou levi-like virus 3</name>
    <dbReference type="NCBI Taxonomy" id="1923569"/>
    <lineage>
        <taxon>Viruses</taxon>
        <taxon>Riboviria</taxon>
    </lineage>
</organism>